<dbReference type="RefSeq" id="WP_386155786.1">
    <property type="nucleotide sequence ID" value="NZ_JBHMBS010000004.1"/>
</dbReference>
<keyword evidence="2" id="KW-0732">Signal</keyword>
<reference evidence="3 4" key="1">
    <citation type="submission" date="2024-09" db="EMBL/GenBank/DDBJ databases">
        <authorList>
            <person name="Sun Q."/>
            <person name="Mori K."/>
        </authorList>
    </citation>
    <scope>NUCLEOTIDE SEQUENCE [LARGE SCALE GENOMIC DNA]</scope>
    <source>
        <strain evidence="3 4">JCM 3028</strain>
    </source>
</reference>
<feature type="signal peptide" evidence="2">
    <location>
        <begin position="1"/>
        <end position="25"/>
    </location>
</feature>
<evidence type="ECO:0000313" key="3">
    <source>
        <dbReference type="EMBL" id="MFB9675783.1"/>
    </source>
</evidence>
<dbReference type="PROSITE" id="PS51257">
    <property type="entry name" value="PROKAR_LIPOPROTEIN"/>
    <property type="match status" value="1"/>
</dbReference>
<dbReference type="Proteomes" id="UP001589610">
    <property type="component" value="Unassembled WGS sequence"/>
</dbReference>
<feature type="compositionally biased region" description="Low complexity" evidence="1">
    <location>
        <begin position="25"/>
        <end position="52"/>
    </location>
</feature>
<feature type="region of interest" description="Disordered" evidence="1">
    <location>
        <begin position="290"/>
        <end position="319"/>
    </location>
</feature>
<evidence type="ECO:0000256" key="2">
    <source>
        <dbReference type="SAM" id="SignalP"/>
    </source>
</evidence>
<accession>A0ABV5TDJ1</accession>
<feature type="region of interest" description="Disordered" evidence="1">
    <location>
        <begin position="25"/>
        <end position="66"/>
    </location>
</feature>
<protein>
    <submittedName>
        <fullName evidence="3">Uncharacterized protein</fullName>
    </submittedName>
</protein>
<evidence type="ECO:0000313" key="4">
    <source>
        <dbReference type="Proteomes" id="UP001589610"/>
    </source>
</evidence>
<comment type="caution">
    <text evidence="3">The sequence shown here is derived from an EMBL/GenBank/DDBJ whole genome shotgun (WGS) entry which is preliminary data.</text>
</comment>
<gene>
    <name evidence="3" type="ORF">ACFFRH_09820</name>
</gene>
<evidence type="ECO:0000256" key="1">
    <source>
        <dbReference type="SAM" id="MobiDB-lite"/>
    </source>
</evidence>
<feature type="chain" id="PRO_5045494510" evidence="2">
    <location>
        <begin position="26"/>
        <end position="433"/>
    </location>
</feature>
<name>A0ABV5TDJ1_9ACTN</name>
<sequence>MVRARPVAILVFGTLLIAACGAAPAEPTAPTATPGPGGTASRSPGSVSSTSPGPAPRDPSASPVATGAVASSAEWAAVGSAKLPGGTALLDVAATGPRDAWAVGYQDSAEDREGTPAVLRWNGSRWREMPLGELGEGAGAARLEGVGAAGPDDVWVVGNGPSAFAAHWNGRAWAPHRPFGVAEDYRLADVTTSGGDAWFAANGPSGAVVLEWAGGGFRNVLSTGGTFEAITSGEGHVWAVGTSETGTPLAWHGTAGSWESLETPPIPGGRLDRVWQVSPSEVWAVGQVSAAPAGPSGSETGPSAQAETPPDVRAGGEGARPLVMRWDGTRWTRVEVPVSRGSLHGVTASGPGNLWISGVDADHAGQVLVLHFDGTTWSREYGPLFRTYTTTQQYDGTDDVGGTVLTRVPGTETLWAVGSVGVGDDEKAFVLRR</sequence>
<proteinExistence type="predicted"/>
<feature type="compositionally biased region" description="Polar residues" evidence="1">
    <location>
        <begin position="297"/>
        <end position="306"/>
    </location>
</feature>
<keyword evidence="4" id="KW-1185">Reference proteome</keyword>
<organism evidence="3 4">
    <name type="scientific">Streptosporangium vulgare</name>
    <dbReference type="NCBI Taxonomy" id="46190"/>
    <lineage>
        <taxon>Bacteria</taxon>
        <taxon>Bacillati</taxon>
        <taxon>Actinomycetota</taxon>
        <taxon>Actinomycetes</taxon>
        <taxon>Streptosporangiales</taxon>
        <taxon>Streptosporangiaceae</taxon>
        <taxon>Streptosporangium</taxon>
    </lineage>
</organism>
<dbReference type="EMBL" id="JBHMBS010000004">
    <property type="protein sequence ID" value="MFB9675783.1"/>
    <property type="molecule type" value="Genomic_DNA"/>
</dbReference>